<dbReference type="PANTHER" id="PTHR46847">
    <property type="entry name" value="D-ALLOSE-BINDING PERIPLASMIC PROTEIN-RELATED"/>
    <property type="match status" value="1"/>
</dbReference>
<keyword evidence="7" id="KW-1185">Reference proteome</keyword>
<dbReference type="Gene3D" id="3.40.50.2300">
    <property type="match status" value="2"/>
</dbReference>
<name>A0ABU7MIQ5_9ACTN</name>
<organism evidence="6 7">
    <name type="scientific">Gordonia sesuvii</name>
    <dbReference type="NCBI Taxonomy" id="3116777"/>
    <lineage>
        <taxon>Bacteria</taxon>
        <taxon>Bacillati</taxon>
        <taxon>Actinomycetota</taxon>
        <taxon>Actinomycetes</taxon>
        <taxon>Mycobacteriales</taxon>
        <taxon>Gordoniaceae</taxon>
        <taxon>Gordonia</taxon>
    </lineage>
</organism>
<comment type="subcellular location">
    <subcellularLocation>
        <location evidence="1">Cell envelope</location>
    </subcellularLocation>
</comment>
<feature type="domain" description="Periplasmic binding protein" evidence="5">
    <location>
        <begin position="64"/>
        <end position="333"/>
    </location>
</feature>
<dbReference type="RefSeq" id="WP_330435744.1">
    <property type="nucleotide sequence ID" value="NZ_JAZDUF010000008.1"/>
</dbReference>
<feature type="signal peptide" evidence="4">
    <location>
        <begin position="1"/>
        <end position="35"/>
    </location>
</feature>
<evidence type="ECO:0000313" key="7">
    <source>
        <dbReference type="Proteomes" id="UP001347146"/>
    </source>
</evidence>
<gene>
    <name evidence="6" type="ORF">VZC37_21900</name>
</gene>
<evidence type="ECO:0000256" key="1">
    <source>
        <dbReference type="ARBA" id="ARBA00004196"/>
    </source>
</evidence>
<dbReference type="Pfam" id="PF13407">
    <property type="entry name" value="Peripla_BP_4"/>
    <property type="match status" value="1"/>
</dbReference>
<proteinExistence type="inferred from homology"/>
<evidence type="ECO:0000313" key="6">
    <source>
        <dbReference type="EMBL" id="MEE3853005.1"/>
    </source>
</evidence>
<dbReference type="InterPro" id="IPR028082">
    <property type="entry name" value="Peripla_BP_I"/>
</dbReference>
<evidence type="ECO:0000256" key="2">
    <source>
        <dbReference type="ARBA" id="ARBA00007639"/>
    </source>
</evidence>
<protein>
    <submittedName>
        <fullName evidence="6">Sugar ABC transporter substrate-binding protein</fullName>
    </submittedName>
</protein>
<dbReference type="InterPro" id="IPR025997">
    <property type="entry name" value="SBP_2_dom"/>
</dbReference>
<comment type="caution">
    <text evidence="6">The sequence shown here is derived from an EMBL/GenBank/DDBJ whole genome shotgun (WGS) entry which is preliminary data.</text>
</comment>
<dbReference type="Proteomes" id="UP001347146">
    <property type="component" value="Unassembled WGS sequence"/>
</dbReference>
<reference evidence="6 7" key="1">
    <citation type="submission" date="2024-01" db="EMBL/GenBank/DDBJ databases">
        <title>Draft genome sequence of Gordonia sp. LSe1-13.</title>
        <authorList>
            <person name="Suphannarot A."/>
            <person name="Mingma R."/>
        </authorList>
    </citation>
    <scope>NUCLEOTIDE SEQUENCE [LARGE SCALE GENOMIC DNA]</scope>
    <source>
        <strain evidence="6 7">LSe1-13</strain>
    </source>
</reference>
<dbReference type="CDD" id="cd01536">
    <property type="entry name" value="PBP1_ABC_sugar_binding-like"/>
    <property type="match status" value="1"/>
</dbReference>
<sequence>MKNWARPRPRVSGKRALMSVAAVAALAAGVSGCGAGGSVGTGNTVPVDVGDGMTVNLPEGELRIGVFMNGLTDQWTQNFSKTVQAEGEAIGAQVSVLDAGWDINTQLNQLQTAATNKNYDAAIVVAVDGRPVCNQLTKTLPQANVLVVDATLQICGRVFNEGDELYAPGTLTYVGGDSTVEYLTAWAKAGGQYNPGPQKVLAVVGPQVATSTQVSQKGLENYAKDHPEFDVQSYLYTDYTTQGGYNATLNYLKANKDISLIMSAYSPDLTRGVINALESLGLAGKIPVGDVGGSQYTIDQIKAGNVQFTLPYNPITTAKRSVQSIVDAQNGQEVDEVVSNLQPWIGPVSDPKYVTKENVDTFTPEY</sequence>
<dbReference type="PROSITE" id="PS51257">
    <property type="entry name" value="PROKAR_LIPOPROTEIN"/>
    <property type="match status" value="1"/>
</dbReference>
<feature type="chain" id="PRO_5045648368" evidence="4">
    <location>
        <begin position="36"/>
        <end position="366"/>
    </location>
</feature>
<comment type="similarity">
    <text evidence="2">Belongs to the bacterial solute-binding protein 2 family.</text>
</comment>
<evidence type="ECO:0000259" key="5">
    <source>
        <dbReference type="Pfam" id="PF13407"/>
    </source>
</evidence>
<dbReference type="PANTHER" id="PTHR46847:SF1">
    <property type="entry name" value="D-ALLOSE-BINDING PERIPLASMIC PROTEIN-RELATED"/>
    <property type="match status" value="1"/>
</dbReference>
<evidence type="ECO:0000256" key="3">
    <source>
        <dbReference type="ARBA" id="ARBA00022729"/>
    </source>
</evidence>
<accession>A0ABU7MIQ5</accession>
<evidence type="ECO:0000256" key="4">
    <source>
        <dbReference type="SAM" id="SignalP"/>
    </source>
</evidence>
<dbReference type="EMBL" id="JAZDUF010000008">
    <property type="protein sequence ID" value="MEE3853005.1"/>
    <property type="molecule type" value="Genomic_DNA"/>
</dbReference>
<keyword evidence="3 4" id="KW-0732">Signal</keyword>
<dbReference type="SUPFAM" id="SSF53822">
    <property type="entry name" value="Periplasmic binding protein-like I"/>
    <property type="match status" value="1"/>
</dbReference>